<dbReference type="AlphaFoldDB" id="A0A5K3F358"/>
<accession>A0A5K3F358</accession>
<evidence type="ECO:0000313" key="1">
    <source>
        <dbReference type="WBParaSite" id="MCU_004526-RA"/>
    </source>
</evidence>
<reference evidence="1" key="1">
    <citation type="submission" date="2019-11" db="UniProtKB">
        <authorList>
            <consortium name="WormBaseParasite"/>
        </authorList>
    </citation>
    <scope>IDENTIFICATION</scope>
</reference>
<proteinExistence type="predicted"/>
<dbReference type="WBParaSite" id="MCU_004526-RA">
    <property type="protein sequence ID" value="MCU_004526-RA"/>
    <property type="gene ID" value="MCU_004526"/>
</dbReference>
<sequence length="76" mass="8461">MLGNRHLGAHSLFKGNQHGVVQTSCDRGYDFRRLDVTRALNDSQGTESQSAHKVCVFITAPQSGPIRKKDNHDKDI</sequence>
<name>A0A5K3F358_MESCO</name>
<protein>
    <submittedName>
        <fullName evidence="1">Uncharacterized protein</fullName>
    </submittedName>
</protein>
<organism evidence="1">
    <name type="scientific">Mesocestoides corti</name>
    <name type="common">Flatworm</name>
    <dbReference type="NCBI Taxonomy" id="53468"/>
    <lineage>
        <taxon>Eukaryota</taxon>
        <taxon>Metazoa</taxon>
        <taxon>Spiralia</taxon>
        <taxon>Lophotrochozoa</taxon>
        <taxon>Platyhelminthes</taxon>
        <taxon>Cestoda</taxon>
        <taxon>Eucestoda</taxon>
        <taxon>Cyclophyllidea</taxon>
        <taxon>Mesocestoididae</taxon>
        <taxon>Mesocestoides</taxon>
    </lineage>
</organism>